<reference evidence="2" key="1">
    <citation type="submission" date="2021-01" db="EMBL/GenBank/DDBJ databases">
        <title>Whole genome shotgun sequence of Sphaerisporangium rufum NBRC 109079.</title>
        <authorList>
            <person name="Komaki H."/>
            <person name="Tamura T."/>
        </authorList>
    </citation>
    <scope>NUCLEOTIDE SEQUENCE</scope>
    <source>
        <strain evidence="2">NBRC 109079</strain>
    </source>
</reference>
<accession>A0A919R1D4</accession>
<dbReference type="AlphaFoldDB" id="A0A919R1D4"/>
<dbReference type="RefSeq" id="WP_239137361.1">
    <property type="nucleotide sequence ID" value="NZ_BOOU01000036.1"/>
</dbReference>
<dbReference type="EMBL" id="BOOU01000036">
    <property type="protein sequence ID" value="GII77553.1"/>
    <property type="molecule type" value="Genomic_DNA"/>
</dbReference>
<feature type="region of interest" description="Disordered" evidence="1">
    <location>
        <begin position="241"/>
        <end position="273"/>
    </location>
</feature>
<protein>
    <recommendedName>
        <fullName evidence="4">Lipoprotein</fullName>
    </recommendedName>
</protein>
<evidence type="ECO:0000313" key="3">
    <source>
        <dbReference type="Proteomes" id="UP000655287"/>
    </source>
</evidence>
<evidence type="ECO:0000313" key="2">
    <source>
        <dbReference type="EMBL" id="GII77553.1"/>
    </source>
</evidence>
<dbReference type="PROSITE" id="PS51257">
    <property type="entry name" value="PROKAR_LIPOPROTEIN"/>
    <property type="match status" value="1"/>
</dbReference>
<comment type="caution">
    <text evidence="2">The sequence shown here is derived from an EMBL/GenBank/DDBJ whole genome shotgun (WGS) entry which is preliminary data.</text>
</comment>
<evidence type="ECO:0000256" key="1">
    <source>
        <dbReference type="SAM" id="MobiDB-lite"/>
    </source>
</evidence>
<name>A0A919R1D4_9ACTN</name>
<keyword evidence="3" id="KW-1185">Reference proteome</keyword>
<feature type="compositionally biased region" description="Basic and acidic residues" evidence="1">
    <location>
        <begin position="259"/>
        <end position="273"/>
    </location>
</feature>
<organism evidence="2 3">
    <name type="scientific">Sphaerisporangium rufum</name>
    <dbReference type="NCBI Taxonomy" id="1381558"/>
    <lineage>
        <taxon>Bacteria</taxon>
        <taxon>Bacillati</taxon>
        <taxon>Actinomycetota</taxon>
        <taxon>Actinomycetes</taxon>
        <taxon>Streptosporangiales</taxon>
        <taxon>Streptosporangiaceae</taxon>
        <taxon>Sphaerisporangium</taxon>
    </lineage>
</organism>
<evidence type="ECO:0008006" key="4">
    <source>
        <dbReference type="Google" id="ProtNLM"/>
    </source>
</evidence>
<dbReference type="Proteomes" id="UP000655287">
    <property type="component" value="Unassembled WGS sequence"/>
</dbReference>
<gene>
    <name evidence="2" type="ORF">Sru01_25350</name>
</gene>
<sequence>MTQRSRKTTAVLIGIGTATGVLLAGCGGDRQHDQGALKPLVVREQVSSVAQGTGGYVVSWAGVLANPNRWHFAENVAATMVGRDAAGKEVVRMEQPLDAVPPGGSLKFTGQATASVRPAQVKVTYRPAQWRQAARVPSAFVPFPVTATSTEKLGNGSYLVAGSVANPYQKAATSLVVTALLRDRAGRLIGGATTYVDDVRAGRPRRFVLTVENLAGAGPVARADIAARTWGSSARPYEELALSGALPPSTARPRTPPFARDRGSQAMPGDRRQ</sequence>
<proteinExistence type="predicted"/>